<dbReference type="PANTHER" id="PTHR48099:SF5">
    <property type="entry name" value="C-1-TETRAHYDROFOLATE SYNTHASE, CYTOPLASMIC"/>
    <property type="match status" value="1"/>
</dbReference>
<feature type="domain" description="Tetrahydrofolate dehydrogenase/cyclohydrolase NAD(P)-binding" evidence="14">
    <location>
        <begin position="141"/>
        <end position="282"/>
    </location>
</feature>
<dbReference type="Gene3D" id="3.40.50.10860">
    <property type="entry name" value="Leucine Dehydrogenase, chain A, domain 1"/>
    <property type="match status" value="1"/>
</dbReference>
<comment type="function">
    <text evidence="12">Catalyzes the oxidation of 5,10-methylenetetrahydrofolate to 5,10-methenyltetrahydrofolate and then the hydrolysis of 5,10-methenyltetrahydrofolate to 10-formyltetrahydrofolate.</text>
</comment>
<evidence type="ECO:0000256" key="6">
    <source>
        <dbReference type="ARBA" id="ARBA00022801"/>
    </source>
</evidence>
<evidence type="ECO:0000256" key="10">
    <source>
        <dbReference type="ARBA" id="ARBA00023167"/>
    </source>
</evidence>
<dbReference type="GO" id="GO:0035999">
    <property type="term" value="P:tetrahydrofolate interconversion"/>
    <property type="evidence" value="ECO:0007669"/>
    <property type="project" value="UniProtKB-UniRule"/>
</dbReference>
<keyword evidence="11 12" id="KW-0511">Multifunctional enzyme</keyword>
<dbReference type="InterPro" id="IPR020867">
    <property type="entry name" value="THF_DH/CycHdrlase_CS"/>
</dbReference>
<dbReference type="FunFam" id="3.40.50.10860:FF:000005">
    <property type="entry name" value="C-1-tetrahydrofolate synthase, cytoplasmic, putative"/>
    <property type="match status" value="1"/>
</dbReference>
<organism evidence="15 16">
    <name type="scientific">Sorangium cellulosum</name>
    <name type="common">Polyangium cellulosum</name>
    <dbReference type="NCBI Taxonomy" id="56"/>
    <lineage>
        <taxon>Bacteria</taxon>
        <taxon>Pseudomonadati</taxon>
        <taxon>Myxococcota</taxon>
        <taxon>Polyangia</taxon>
        <taxon>Polyangiales</taxon>
        <taxon>Polyangiaceae</taxon>
        <taxon>Sorangium</taxon>
    </lineage>
</organism>
<evidence type="ECO:0000256" key="7">
    <source>
        <dbReference type="ARBA" id="ARBA00022857"/>
    </source>
</evidence>
<comment type="caution">
    <text evidence="12">Lacks conserved residue(s) required for the propagation of feature annotation.</text>
</comment>
<dbReference type="EC" id="1.5.1.5" evidence="12"/>
<keyword evidence="9 12" id="KW-0368">Histidine biosynthesis</keyword>
<dbReference type="GO" id="GO:0005829">
    <property type="term" value="C:cytosol"/>
    <property type="evidence" value="ECO:0007669"/>
    <property type="project" value="TreeGrafter"/>
</dbReference>
<comment type="subunit">
    <text evidence="2 12">Homodimer.</text>
</comment>
<comment type="catalytic activity">
    <reaction evidence="12">
        <text>(6R)-5,10-methylene-5,6,7,8-tetrahydrofolate + NADP(+) = (6R)-5,10-methenyltetrahydrofolate + NADPH</text>
        <dbReference type="Rhea" id="RHEA:22812"/>
        <dbReference type="ChEBI" id="CHEBI:15636"/>
        <dbReference type="ChEBI" id="CHEBI:57455"/>
        <dbReference type="ChEBI" id="CHEBI:57783"/>
        <dbReference type="ChEBI" id="CHEBI:58349"/>
        <dbReference type="EC" id="1.5.1.5"/>
    </reaction>
</comment>
<dbReference type="InterPro" id="IPR020630">
    <property type="entry name" value="THF_DH/CycHdrlase_cat_dom"/>
</dbReference>
<feature type="binding site" evidence="12">
    <location>
        <begin position="167"/>
        <end position="169"/>
    </location>
    <ligand>
        <name>NADP(+)</name>
        <dbReference type="ChEBI" id="CHEBI:58349"/>
    </ligand>
</feature>
<comment type="catalytic activity">
    <reaction evidence="12">
        <text>(6R)-5,10-methenyltetrahydrofolate + H2O = (6R)-10-formyltetrahydrofolate + H(+)</text>
        <dbReference type="Rhea" id="RHEA:23700"/>
        <dbReference type="ChEBI" id="CHEBI:15377"/>
        <dbReference type="ChEBI" id="CHEBI:15378"/>
        <dbReference type="ChEBI" id="CHEBI:57455"/>
        <dbReference type="ChEBI" id="CHEBI:195366"/>
        <dbReference type="EC" id="3.5.4.9"/>
    </reaction>
</comment>
<dbReference type="GO" id="GO:0004488">
    <property type="term" value="F:methylenetetrahydrofolate dehydrogenase (NADP+) activity"/>
    <property type="evidence" value="ECO:0007669"/>
    <property type="project" value="UniProtKB-UniRule"/>
</dbReference>
<dbReference type="EC" id="3.5.4.9" evidence="12"/>
<evidence type="ECO:0000259" key="14">
    <source>
        <dbReference type="Pfam" id="PF02882"/>
    </source>
</evidence>
<evidence type="ECO:0000256" key="11">
    <source>
        <dbReference type="ARBA" id="ARBA00023268"/>
    </source>
</evidence>
<sequence length="287" mass="29793">MAAKILDGKVIAQKVRDEVREGVARFAAAHGRPPGLDVVLVGEDPASVSYTRSKERMSNEVGMRGRLRALPAGTTEAELLARIAELNADDTVDGILVQLPLPQHLREHAALDAIDPAKDVDGLHPVNAGLLALGRPGGLAPATPAGCMRLLAEAGVQLAGARAVVVGPSDLVGRPMAQLLLAQGATVAIAHAHTRDLPALCREADVVVADVGKARLIRGDWIKEGAAVIDAGANRDDAGKLVGDVDFEAARERAGWITPVPGGVGPMTIASLLETTLRAAEARVAKR</sequence>
<evidence type="ECO:0000256" key="8">
    <source>
        <dbReference type="ARBA" id="ARBA00023002"/>
    </source>
</evidence>
<keyword evidence="6 12" id="KW-0378">Hydrolase</keyword>
<evidence type="ECO:0000259" key="13">
    <source>
        <dbReference type="Pfam" id="PF00763"/>
    </source>
</evidence>
<dbReference type="InterPro" id="IPR000672">
    <property type="entry name" value="THF_DH/CycHdrlase"/>
</dbReference>
<dbReference type="PANTHER" id="PTHR48099">
    <property type="entry name" value="C-1-TETRAHYDROFOLATE SYNTHASE, CYTOPLASMIC-RELATED"/>
    <property type="match status" value="1"/>
</dbReference>
<keyword evidence="7 12" id="KW-0521">NADP</keyword>
<evidence type="ECO:0000313" key="15">
    <source>
        <dbReference type="EMBL" id="AUX32544.1"/>
    </source>
</evidence>
<keyword evidence="4 12" id="KW-0028">Amino-acid biosynthesis</keyword>
<dbReference type="Gene3D" id="3.40.50.720">
    <property type="entry name" value="NAD(P)-binding Rossmann-like Domain"/>
    <property type="match status" value="1"/>
</dbReference>
<keyword evidence="5 12" id="KW-0658">Purine biosynthesis</keyword>
<dbReference type="SUPFAM" id="SSF53223">
    <property type="entry name" value="Aminoacid dehydrogenase-like, N-terminal domain"/>
    <property type="match status" value="1"/>
</dbReference>
<dbReference type="SUPFAM" id="SSF51735">
    <property type="entry name" value="NAD(P)-binding Rossmann-fold domains"/>
    <property type="match status" value="1"/>
</dbReference>
<evidence type="ECO:0000256" key="1">
    <source>
        <dbReference type="ARBA" id="ARBA00004777"/>
    </source>
</evidence>
<accession>A0A4P2QQR3</accession>
<dbReference type="RefSeq" id="WP_129576116.1">
    <property type="nucleotide sequence ID" value="NZ_CP012672.1"/>
</dbReference>
<protein>
    <recommendedName>
        <fullName evidence="12">Bifunctional protein FolD</fullName>
    </recommendedName>
    <domain>
        <recommendedName>
            <fullName evidence="12">Methylenetetrahydrofolate dehydrogenase</fullName>
            <ecNumber evidence="12">1.5.1.5</ecNumber>
        </recommendedName>
    </domain>
    <domain>
        <recommendedName>
            <fullName evidence="12">Methenyltetrahydrofolate cyclohydrolase</fullName>
            <ecNumber evidence="12">3.5.4.9</ecNumber>
        </recommendedName>
    </domain>
</protein>
<proteinExistence type="inferred from homology"/>
<comment type="similarity">
    <text evidence="12">Belongs to the tetrahydrofolate dehydrogenase/cyclohydrolase family.</text>
</comment>
<evidence type="ECO:0000256" key="4">
    <source>
        <dbReference type="ARBA" id="ARBA00022605"/>
    </source>
</evidence>
<dbReference type="PROSITE" id="PS00766">
    <property type="entry name" value="THF_DHG_CYH_1"/>
    <property type="match status" value="1"/>
</dbReference>
<dbReference type="InterPro" id="IPR020631">
    <property type="entry name" value="THF_DH/CycHdrlase_NAD-bd_dom"/>
</dbReference>
<evidence type="ECO:0000256" key="2">
    <source>
        <dbReference type="ARBA" id="ARBA00011738"/>
    </source>
</evidence>
<keyword evidence="10 12" id="KW-0486">Methionine biosynthesis</keyword>
<dbReference type="GO" id="GO:0009086">
    <property type="term" value="P:methionine biosynthetic process"/>
    <property type="evidence" value="ECO:0007669"/>
    <property type="project" value="UniProtKB-KW"/>
</dbReference>
<feature type="binding site" evidence="12">
    <location>
        <position position="233"/>
    </location>
    <ligand>
        <name>NADP(+)</name>
        <dbReference type="ChEBI" id="CHEBI:58349"/>
    </ligand>
</feature>
<dbReference type="InterPro" id="IPR046346">
    <property type="entry name" value="Aminoacid_DH-like_N_sf"/>
</dbReference>
<evidence type="ECO:0000256" key="9">
    <source>
        <dbReference type="ARBA" id="ARBA00023102"/>
    </source>
</evidence>
<dbReference type="Pfam" id="PF00763">
    <property type="entry name" value="THF_DHG_CYH"/>
    <property type="match status" value="1"/>
</dbReference>
<evidence type="ECO:0000256" key="5">
    <source>
        <dbReference type="ARBA" id="ARBA00022755"/>
    </source>
</evidence>
<keyword evidence="8 12" id="KW-0560">Oxidoreductase</keyword>
<dbReference type="PRINTS" id="PR00085">
    <property type="entry name" value="THFDHDRGNASE"/>
</dbReference>
<evidence type="ECO:0000313" key="16">
    <source>
        <dbReference type="Proteomes" id="UP000295497"/>
    </source>
</evidence>
<dbReference type="PROSITE" id="PS00767">
    <property type="entry name" value="THF_DHG_CYH_2"/>
    <property type="match status" value="1"/>
</dbReference>
<reference evidence="15 16" key="1">
    <citation type="submission" date="2015-09" db="EMBL/GenBank/DDBJ databases">
        <title>Sorangium comparison.</title>
        <authorList>
            <person name="Zaburannyi N."/>
            <person name="Bunk B."/>
            <person name="Overmann J."/>
            <person name="Mueller R."/>
        </authorList>
    </citation>
    <scope>NUCLEOTIDE SEQUENCE [LARGE SCALE GENOMIC DNA]</scope>
    <source>
        <strain evidence="15 16">So ce836</strain>
    </source>
</reference>
<dbReference type="InterPro" id="IPR036291">
    <property type="entry name" value="NAD(P)-bd_dom_sf"/>
</dbReference>
<keyword evidence="3 12" id="KW-0554">One-carbon metabolism</keyword>
<gene>
    <name evidence="12 15" type="primary">folD</name>
    <name evidence="15" type="ORF">SOCE836_046850</name>
</gene>
<comment type="pathway">
    <text evidence="1 12">One-carbon metabolism; tetrahydrofolate interconversion.</text>
</comment>
<dbReference type="FunFam" id="3.40.50.720:FF:000094">
    <property type="entry name" value="Bifunctional protein FolD"/>
    <property type="match status" value="1"/>
</dbReference>
<dbReference type="HAMAP" id="MF_01576">
    <property type="entry name" value="THF_DHG_CYH"/>
    <property type="match status" value="1"/>
</dbReference>
<dbReference type="UniPathway" id="UPA00193"/>
<feature type="domain" description="Tetrahydrofolate dehydrogenase/cyclohydrolase catalytic" evidence="13">
    <location>
        <begin position="6"/>
        <end position="121"/>
    </location>
</feature>
<dbReference type="CDD" id="cd01080">
    <property type="entry name" value="NAD_bind_m-THF_DH_Cyclohyd"/>
    <property type="match status" value="1"/>
</dbReference>
<evidence type="ECO:0000256" key="3">
    <source>
        <dbReference type="ARBA" id="ARBA00022563"/>
    </source>
</evidence>
<dbReference type="AlphaFoldDB" id="A0A4P2QQR3"/>
<dbReference type="Proteomes" id="UP000295497">
    <property type="component" value="Chromosome"/>
</dbReference>
<dbReference type="EMBL" id="CP012672">
    <property type="protein sequence ID" value="AUX32544.1"/>
    <property type="molecule type" value="Genomic_DNA"/>
</dbReference>
<dbReference type="GO" id="GO:0004477">
    <property type="term" value="F:methenyltetrahydrofolate cyclohydrolase activity"/>
    <property type="evidence" value="ECO:0007669"/>
    <property type="project" value="UniProtKB-UniRule"/>
</dbReference>
<dbReference type="GO" id="GO:0000105">
    <property type="term" value="P:L-histidine biosynthetic process"/>
    <property type="evidence" value="ECO:0007669"/>
    <property type="project" value="UniProtKB-KW"/>
</dbReference>
<dbReference type="GO" id="GO:0006164">
    <property type="term" value="P:purine nucleotide biosynthetic process"/>
    <property type="evidence" value="ECO:0007669"/>
    <property type="project" value="UniProtKB-KW"/>
</dbReference>
<name>A0A4P2QQR3_SORCE</name>
<evidence type="ECO:0000256" key="12">
    <source>
        <dbReference type="HAMAP-Rule" id="MF_01576"/>
    </source>
</evidence>
<dbReference type="Pfam" id="PF02882">
    <property type="entry name" value="THF_DHG_CYH_C"/>
    <property type="match status" value="1"/>
</dbReference>